<proteinExistence type="predicted"/>
<accession>A0ACC6V1T7</accession>
<gene>
    <name evidence="1" type="ORF">TU35_007335</name>
</gene>
<evidence type="ECO:0000313" key="1">
    <source>
        <dbReference type="EMBL" id="MFB6491037.1"/>
    </source>
</evidence>
<name>A0ACC6V1T7_9CREN</name>
<sequence length="58" mass="5996">MKVLVYALSAVAVTISIIFILGGQGLRDLLLAIVGLALGVAAPPLYSKMEADEGPEQV</sequence>
<organism evidence="1 2">
    <name type="scientific">Thermoproteus sp. AZ2</name>
    <dbReference type="NCBI Taxonomy" id="1609232"/>
    <lineage>
        <taxon>Archaea</taxon>
        <taxon>Thermoproteota</taxon>
        <taxon>Thermoprotei</taxon>
        <taxon>Thermoproteales</taxon>
        <taxon>Thermoproteaceae</taxon>
        <taxon>Thermoproteus</taxon>
    </lineage>
</organism>
<evidence type="ECO:0000313" key="2">
    <source>
        <dbReference type="Proteomes" id="UP000033636"/>
    </source>
</evidence>
<dbReference type="EMBL" id="JZWT02000019">
    <property type="protein sequence ID" value="MFB6491037.1"/>
    <property type="molecule type" value="Genomic_DNA"/>
</dbReference>
<comment type="caution">
    <text evidence="1">The sequence shown here is derived from an EMBL/GenBank/DDBJ whole genome shotgun (WGS) entry which is preliminary data.</text>
</comment>
<protein>
    <submittedName>
        <fullName evidence="1">Uncharacterized protein</fullName>
    </submittedName>
</protein>
<reference evidence="1" key="1">
    <citation type="submission" date="2024-07" db="EMBL/GenBank/DDBJ databases">
        <title>Metagenome and Metagenome-Assembled Genomes of Archaea from a hot spring from the geothermal field of Los Azufres, Mexico.</title>
        <authorList>
            <person name="Marin-Paredes R."/>
            <person name="Martinez-Romero E."/>
            <person name="Servin-Garciduenas L.E."/>
        </authorList>
    </citation>
    <scope>NUCLEOTIDE SEQUENCE</scope>
</reference>
<dbReference type="Proteomes" id="UP000033636">
    <property type="component" value="Unassembled WGS sequence"/>
</dbReference>